<sequence length="988" mass="112481">MATLLQTLLLRTLSPEADPVLYVYIETVLPAMEREFGLIPALGGSEEAHFHLLRRRGNKYAAENSKRYASRSDQSLLVHVLNALLTAWNLLPFLSSTFELSDDEKRLLCLGLTLHDYNKWCQGEEEDSPIACEVAEILELCQTLGERLNFDGFWAEWREYLTEIAYLAQNTQGKVGTNLPKANWGSFKILDTRRLDSPLRWLLAFGDVAVHLSDPSDIAMKTGGDRLREHLRFLGIRRKLVYHRLRNCTGLLTNGIHNAVMHFARELDWQPILFFAQGVVYLAPQGAGVPDRLELQEFLWEQVSNRLATSMLRGEVGFKRDGKGLKVAPQTLELFSPAQLIRNLPGVVQSYVGNAKSPATPKRLEKLELSSTEREFLAKGADLRADRIAEFIFLAQKEFFGDKPEFITWMLETLGVQTAITSEQTQLQSGGVNWGWYHAAAYYVASNATLDLEEISEKLQEFAEQLATWAEENNFFPEHRSPTHDIFFNYLTQYLEVQGWEQQEQSFQLELAGYVGAKTKTARQPICSLSSGEFASEDQMDSVVLFKPQQYSNKNPLGGRQIKRGISKIWSLEMLLRQALWSAPAGKLEEQQPIFLYIFPAYVYSPQVAAAVRLLVNDLKRVNLWEVRKHWLENGMDAQALRSFPWLVGDKNDSGNSAPSRYSGEDLPFMAMNYTTTRGKTITDAWVEPAFLTLVLPLLLGVKVVATSSQIPLYESDNDFCESVKLDGPADFWALLRLPTSLHLQDWIGGRVQNLAEGLNRLMVAYCLHLDSRSAPPDARWRALNGSVREMTTNVLNIFSLAEEGLRRDGSKRDATVEEINRYWKYAQLWAEGDSDMQNKLKITKRLVDEYRQFYRASANESSHTVLLPFSKALEHILSVPNDWDDEEIIVQGAGQLQAALDRQEVYKRPLMLDKEIPFEIRRMKEFEAIQTFMTTCVIDLFGQMCKGDRALLQEHRNRLKSGVEFAYRQLALQEKQAKANQKSGEQS</sequence>
<dbReference type="eggNOG" id="ENOG502Z9BK">
    <property type="taxonomic scope" value="Bacteria"/>
</dbReference>
<feature type="coiled-coil region" evidence="1">
    <location>
        <begin position="445"/>
        <end position="472"/>
    </location>
</feature>
<dbReference type="InterPro" id="IPR017589">
    <property type="entry name" value="CRISPR-assoc_prot_Cas10d/Csc3"/>
</dbReference>
<name>B8HXC4_CYAP4</name>
<dbReference type="KEGG" id="cyn:Cyan7425_2457"/>
<protein>
    <submittedName>
        <fullName evidence="2">CRISPR-associated protein Csc3</fullName>
    </submittedName>
</protein>
<dbReference type="AlphaFoldDB" id="B8HXC4"/>
<dbReference type="NCBIfam" id="TIGR03174">
    <property type="entry name" value="cas_Csc3"/>
    <property type="match status" value="2"/>
</dbReference>
<evidence type="ECO:0000313" key="2">
    <source>
        <dbReference type="EMBL" id="ACL44815.1"/>
    </source>
</evidence>
<proteinExistence type="predicted"/>
<dbReference type="EMBL" id="CP001344">
    <property type="protein sequence ID" value="ACL44815.1"/>
    <property type="molecule type" value="Genomic_DNA"/>
</dbReference>
<dbReference type="HOGENOM" id="CLU_280448_0_0_3"/>
<organism evidence="2">
    <name type="scientific">Cyanothece sp. (strain PCC 7425 / ATCC 29141)</name>
    <dbReference type="NCBI Taxonomy" id="395961"/>
    <lineage>
        <taxon>Bacteria</taxon>
        <taxon>Bacillati</taxon>
        <taxon>Cyanobacteriota</taxon>
        <taxon>Cyanophyceae</taxon>
        <taxon>Gomontiellales</taxon>
        <taxon>Cyanothecaceae</taxon>
        <taxon>Cyanothece</taxon>
    </lineage>
</organism>
<evidence type="ECO:0000256" key="1">
    <source>
        <dbReference type="SAM" id="Coils"/>
    </source>
</evidence>
<gene>
    <name evidence="2" type="ordered locus">Cyan7425_2457</name>
</gene>
<dbReference type="OrthoDB" id="414891at2"/>
<reference evidence="2" key="1">
    <citation type="submission" date="2009-01" db="EMBL/GenBank/DDBJ databases">
        <title>Complete sequence of chromosome Cyanothece sp. PCC 7425.</title>
        <authorList>
            <consortium name="US DOE Joint Genome Institute"/>
            <person name="Lucas S."/>
            <person name="Copeland A."/>
            <person name="Lapidus A."/>
            <person name="Glavina del Rio T."/>
            <person name="Dalin E."/>
            <person name="Tice H."/>
            <person name="Bruce D."/>
            <person name="Goodwin L."/>
            <person name="Pitluck S."/>
            <person name="Sims D."/>
            <person name="Meineke L."/>
            <person name="Brettin T."/>
            <person name="Detter J.C."/>
            <person name="Han C."/>
            <person name="Larimer F."/>
            <person name="Land M."/>
            <person name="Hauser L."/>
            <person name="Kyrpides N."/>
            <person name="Ovchinnikova G."/>
            <person name="Liberton M."/>
            <person name="Stoeckel J."/>
            <person name="Banerjee A."/>
            <person name="Singh A."/>
            <person name="Page L."/>
            <person name="Sato H."/>
            <person name="Zhao L."/>
            <person name="Sherman L."/>
            <person name="Pakrasi H."/>
            <person name="Richardson P."/>
        </authorList>
    </citation>
    <scope>NUCLEOTIDE SEQUENCE</scope>
    <source>
        <strain evidence="2">PCC 7425</strain>
    </source>
</reference>
<keyword evidence="1" id="KW-0175">Coiled coil</keyword>
<accession>B8HXC4</accession>
<dbReference type="STRING" id="395961.Cyan7425_2457"/>